<name>A0A836BXP7_9CHLO</name>
<dbReference type="InterPro" id="IPR019775">
    <property type="entry name" value="WD40_repeat_CS"/>
</dbReference>
<evidence type="ECO:0000256" key="1">
    <source>
        <dbReference type="ARBA" id="ARBA00005156"/>
    </source>
</evidence>
<protein>
    <recommendedName>
        <fullName evidence="6">methylated diphthine methylhydrolase</fullName>
        <ecNumber evidence="6">3.1.1.97</ecNumber>
    </recommendedName>
</protein>
<feature type="compositionally biased region" description="Low complexity" evidence="9">
    <location>
        <begin position="62"/>
        <end position="77"/>
    </location>
</feature>
<reference evidence="10" key="1">
    <citation type="journal article" date="2020" name="bioRxiv">
        <title>Comparative genomics of Chlamydomonas.</title>
        <authorList>
            <person name="Craig R.J."/>
            <person name="Hasan A.R."/>
            <person name="Ness R.W."/>
            <person name="Keightley P.D."/>
        </authorList>
    </citation>
    <scope>NUCLEOTIDE SEQUENCE</scope>
    <source>
        <strain evidence="10">CCAP 11/70</strain>
    </source>
</reference>
<evidence type="ECO:0000313" key="11">
    <source>
        <dbReference type="Proteomes" id="UP000612055"/>
    </source>
</evidence>
<evidence type="ECO:0000256" key="3">
    <source>
        <dbReference type="ARBA" id="ARBA00022737"/>
    </source>
</evidence>
<evidence type="ECO:0000313" key="10">
    <source>
        <dbReference type="EMBL" id="KAG2491409.1"/>
    </source>
</evidence>
<dbReference type="GO" id="GO:0061685">
    <property type="term" value="F:diphthine methylesterase activity"/>
    <property type="evidence" value="ECO:0007669"/>
    <property type="project" value="UniProtKB-EC"/>
</dbReference>
<dbReference type="Gene3D" id="2.130.10.10">
    <property type="entry name" value="YVTN repeat-like/Quinoprotein amine dehydrogenase"/>
    <property type="match status" value="1"/>
</dbReference>
<dbReference type="InterPro" id="IPR036322">
    <property type="entry name" value="WD40_repeat_dom_sf"/>
</dbReference>
<dbReference type="Proteomes" id="UP000612055">
    <property type="component" value="Unassembled WGS sequence"/>
</dbReference>
<dbReference type="PROSITE" id="PS00678">
    <property type="entry name" value="WD_REPEATS_1"/>
    <property type="match status" value="1"/>
</dbReference>
<proteinExistence type="inferred from homology"/>
<evidence type="ECO:0000256" key="7">
    <source>
        <dbReference type="ARBA" id="ARBA00047551"/>
    </source>
</evidence>
<dbReference type="InterPro" id="IPR052415">
    <property type="entry name" value="Diphthine_MTase"/>
</dbReference>
<comment type="caution">
    <text evidence="10">The sequence shown here is derived from an EMBL/GenBank/DDBJ whole genome shotgun (WGS) entry which is preliminary data.</text>
</comment>
<evidence type="ECO:0000256" key="4">
    <source>
        <dbReference type="ARBA" id="ARBA00022801"/>
    </source>
</evidence>
<dbReference type="OrthoDB" id="1930760at2759"/>
<dbReference type="PROSITE" id="PS50294">
    <property type="entry name" value="WD_REPEATS_REGION"/>
    <property type="match status" value="1"/>
</dbReference>
<comment type="catalytic activity">
    <reaction evidence="7">
        <text>diphthine methyl ester-[translation elongation factor 2] + H2O = diphthine-[translation elongation factor 2] + methanol + H(+)</text>
        <dbReference type="Rhea" id="RHEA:42656"/>
        <dbReference type="Rhea" id="RHEA-COMP:10172"/>
        <dbReference type="Rhea" id="RHEA-COMP:10173"/>
        <dbReference type="ChEBI" id="CHEBI:15377"/>
        <dbReference type="ChEBI" id="CHEBI:15378"/>
        <dbReference type="ChEBI" id="CHEBI:17790"/>
        <dbReference type="ChEBI" id="CHEBI:79005"/>
        <dbReference type="ChEBI" id="CHEBI:82696"/>
        <dbReference type="EC" id="3.1.1.97"/>
    </reaction>
</comment>
<dbReference type="PANTHER" id="PTHR46042">
    <property type="entry name" value="DIPHTHINE METHYLTRANSFERASE"/>
    <property type="match status" value="1"/>
</dbReference>
<evidence type="ECO:0000256" key="5">
    <source>
        <dbReference type="ARBA" id="ARBA00038092"/>
    </source>
</evidence>
<dbReference type="GO" id="GO:0005737">
    <property type="term" value="C:cytoplasm"/>
    <property type="evidence" value="ECO:0007669"/>
    <property type="project" value="TreeGrafter"/>
</dbReference>
<dbReference type="AlphaFoldDB" id="A0A836BXP7"/>
<dbReference type="Pfam" id="PF00400">
    <property type="entry name" value="WD40"/>
    <property type="match status" value="1"/>
</dbReference>
<keyword evidence="3" id="KW-0677">Repeat</keyword>
<evidence type="ECO:0000256" key="6">
    <source>
        <dbReference type="ARBA" id="ARBA00039131"/>
    </source>
</evidence>
<comment type="similarity">
    <text evidence="5">Belongs to the DPH7 family.</text>
</comment>
<evidence type="ECO:0000256" key="2">
    <source>
        <dbReference type="ARBA" id="ARBA00022574"/>
    </source>
</evidence>
<organism evidence="10 11">
    <name type="scientific">Edaphochlamys debaryana</name>
    <dbReference type="NCBI Taxonomy" id="47281"/>
    <lineage>
        <taxon>Eukaryota</taxon>
        <taxon>Viridiplantae</taxon>
        <taxon>Chlorophyta</taxon>
        <taxon>core chlorophytes</taxon>
        <taxon>Chlorophyceae</taxon>
        <taxon>CS clade</taxon>
        <taxon>Chlamydomonadales</taxon>
        <taxon>Chlamydomonadales incertae sedis</taxon>
        <taxon>Edaphochlamys</taxon>
    </lineage>
</organism>
<dbReference type="SUPFAM" id="SSF50978">
    <property type="entry name" value="WD40 repeat-like"/>
    <property type="match status" value="1"/>
</dbReference>
<evidence type="ECO:0000256" key="8">
    <source>
        <dbReference type="PROSITE-ProRule" id="PRU00221"/>
    </source>
</evidence>
<comment type="pathway">
    <text evidence="1">Protein modification; peptidyl-diphthamide biosynthesis.</text>
</comment>
<keyword evidence="11" id="KW-1185">Reference proteome</keyword>
<dbReference type="InterPro" id="IPR015943">
    <property type="entry name" value="WD40/YVTN_repeat-like_dom_sf"/>
</dbReference>
<dbReference type="PANTHER" id="PTHR46042:SF1">
    <property type="entry name" value="DIPHTHINE METHYLTRANSFERASE"/>
    <property type="match status" value="1"/>
</dbReference>
<gene>
    <name evidence="10" type="ORF">HYH03_010200</name>
</gene>
<feature type="region of interest" description="Disordered" evidence="9">
    <location>
        <begin position="62"/>
        <end position="108"/>
    </location>
</feature>
<sequence>MTTFQGIEDSTLDYCADAAEFCPVPGLTRLLALGTYQLIEAEQRRVGRCYLLRLTPQRDSAAAEAEAAGGDGAAAAGERAEQQHTSAAAGQEEEAEAEASGGWTPGGVERLSNVDVPGVFDIKWAPAGAACCSSGRGGAAEAEDGRGQRAVLGAALADGSVRLLEVADNTDEAGCSQPELHESAQVAAFSGAMALSLDWQGNSEAGQDRIATSSSAGTLAVIQVAEGGLTTLVEWEAHSLEAWCAAFHKSEPHFLFSGADDCLFRGHDLRSDPAAPAFTDRRTHSAGVCTISPHPDTTAQPYTVATGSYDESVRLWDVRNMARPVMAAQVNTGGGNWRLRWHPHDPHVLLAACMYNGFAVLRADEPFSSLRVVATYQSPNKHIGYGADWWQERGPASSSPLSLASTCSFYDKRHTLVWLPTDGEHPCAAEAEGTEA</sequence>
<dbReference type="GO" id="GO:0017183">
    <property type="term" value="P:protein histidyl modification to diphthamide"/>
    <property type="evidence" value="ECO:0007669"/>
    <property type="project" value="TreeGrafter"/>
</dbReference>
<dbReference type="PROSITE" id="PS50082">
    <property type="entry name" value="WD_REPEATS_2"/>
    <property type="match status" value="1"/>
</dbReference>
<feature type="repeat" description="WD" evidence="8">
    <location>
        <begin position="281"/>
        <end position="320"/>
    </location>
</feature>
<dbReference type="InterPro" id="IPR001680">
    <property type="entry name" value="WD40_rpt"/>
</dbReference>
<dbReference type="EMBL" id="JAEHOE010000053">
    <property type="protein sequence ID" value="KAG2491409.1"/>
    <property type="molecule type" value="Genomic_DNA"/>
</dbReference>
<dbReference type="EC" id="3.1.1.97" evidence="6"/>
<accession>A0A836BXP7</accession>
<evidence type="ECO:0000256" key="9">
    <source>
        <dbReference type="SAM" id="MobiDB-lite"/>
    </source>
</evidence>
<dbReference type="SMART" id="SM00320">
    <property type="entry name" value="WD40"/>
    <property type="match status" value="2"/>
</dbReference>
<keyword evidence="2 8" id="KW-0853">WD repeat</keyword>
<keyword evidence="4" id="KW-0378">Hydrolase</keyword>